<dbReference type="EMBL" id="BOOA01000122">
    <property type="protein sequence ID" value="GIH29360.1"/>
    <property type="molecule type" value="Genomic_DNA"/>
</dbReference>
<evidence type="ECO:0000313" key="2">
    <source>
        <dbReference type="EMBL" id="GIH29360.1"/>
    </source>
</evidence>
<dbReference type="Proteomes" id="UP000640052">
    <property type="component" value="Unassembled WGS sequence"/>
</dbReference>
<dbReference type="RefSeq" id="WP_204045971.1">
    <property type="nucleotide sequence ID" value="NZ_BOOA01000122.1"/>
</dbReference>
<evidence type="ECO:0000313" key="3">
    <source>
        <dbReference type="Proteomes" id="UP000640052"/>
    </source>
</evidence>
<organism evidence="2 3">
    <name type="scientific">Acrocarpospora phusangensis</name>
    <dbReference type="NCBI Taxonomy" id="1070424"/>
    <lineage>
        <taxon>Bacteria</taxon>
        <taxon>Bacillati</taxon>
        <taxon>Actinomycetota</taxon>
        <taxon>Actinomycetes</taxon>
        <taxon>Streptosporangiales</taxon>
        <taxon>Streptosporangiaceae</taxon>
        <taxon>Acrocarpospora</taxon>
    </lineage>
</organism>
<keyword evidence="1" id="KW-0472">Membrane</keyword>
<keyword evidence="3" id="KW-1185">Reference proteome</keyword>
<dbReference type="AlphaFoldDB" id="A0A919UVF3"/>
<accession>A0A919UVF3</accession>
<name>A0A919UVF3_9ACTN</name>
<keyword evidence="1" id="KW-0812">Transmembrane</keyword>
<comment type="caution">
    <text evidence="2">The sequence shown here is derived from an EMBL/GenBank/DDBJ whole genome shotgun (WGS) entry which is preliminary data.</text>
</comment>
<reference evidence="2" key="1">
    <citation type="submission" date="2021-01" db="EMBL/GenBank/DDBJ databases">
        <title>Whole genome shotgun sequence of Acrocarpospora phusangensis NBRC 108782.</title>
        <authorList>
            <person name="Komaki H."/>
            <person name="Tamura T."/>
        </authorList>
    </citation>
    <scope>NUCLEOTIDE SEQUENCE</scope>
    <source>
        <strain evidence="2">NBRC 108782</strain>
    </source>
</reference>
<gene>
    <name evidence="2" type="ORF">Aph01nite_76700</name>
</gene>
<proteinExistence type="predicted"/>
<sequence>MSLPTPHAHISPVHLLAAIAFTIAIFGTVHLLCLSSDNRMTRALIALGL</sequence>
<keyword evidence="1" id="KW-1133">Transmembrane helix</keyword>
<protein>
    <submittedName>
        <fullName evidence="2">Uncharacterized protein</fullName>
    </submittedName>
</protein>
<evidence type="ECO:0000256" key="1">
    <source>
        <dbReference type="SAM" id="Phobius"/>
    </source>
</evidence>
<feature type="transmembrane region" description="Helical" evidence="1">
    <location>
        <begin position="12"/>
        <end position="34"/>
    </location>
</feature>